<organism evidence="2 3">
    <name type="scientific">Diversispora eburnea</name>
    <dbReference type="NCBI Taxonomy" id="1213867"/>
    <lineage>
        <taxon>Eukaryota</taxon>
        <taxon>Fungi</taxon>
        <taxon>Fungi incertae sedis</taxon>
        <taxon>Mucoromycota</taxon>
        <taxon>Glomeromycotina</taxon>
        <taxon>Glomeromycetes</taxon>
        <taxon>Diversisporales</taxon>
        <taxon>Diversisporaceae</taxon>
        <taxon>Diversispora</taxon>
    </lineage>
</organism>
<accession>A0A9N8VXW8</accession>
<dbReference type="InterPro" id="IPR000719">
    <property type="entry name" value="Prot_kinase_dom"/>
</dbReference>
<dbReference type="GO" id="GO:0005524">
    <property type="term" value="F:ATP binding"/>
    <property type="evidence" value="ECO:0007669"/>
    <property type="project" value="InterPro"/>
</dbReference>
<name>A0A9N8VXW8_9GLOM</name>
<dbReference type="OrthoDB" id="1668230at2759"/>
<dbReference type="InterPro" id="IPR001245">
    <property type="entry name" value="Ser-Thr/Tyr_kinase_cat_dom"/>
</dbReference>
<dbReference type="Proteomes" id="UP000789706">
    <property type="component" value="Unassembled WGS sequence"/>
</dbReference>
<protein>
    <submittedName>
        <fullName evidence="2">6659_t:CDS:1</fullName>
    </submittedName>
</protein>
<gene>
    <name evidence="2" type="ORF">DEBURN_LOCUS2865</name>
</gene>
<feature type="domain" description="Protein kinase" evidence="1">
    <location>
        <begin position="1"/>
        <end position="129"/>
    </location>
</feature>
<keyword evidence="3" id="KW-1185">Reference proteome</keyword>
<sequence>MTVNQYCNSGDLRSFLKSNFEHLKWESKIRILYQISSGLHFIHDWAKLTHRDFHPGNILVEKQEVEIRKQFEAADKFITEIAKSSYDNIHPKSVYKSHYFTLQDTQNSKIPSVSEDKIKQNDIELDFGE</sequence>
<evidence type="ECO:0000313" key="2">
    <source>
        <dbReference type="EMBL" id="CAG8464865.1"/>
    </source>
</evidence>
<evidence type="ECO:0000259" key="1">
    <source>
        <dbReference type="PROSITE" id="PS50011"/>
    </source>
</evidence>
<dbReference type="GO" id="GO:0004672">
    <property type="term" value="F:protein kinase activity"/>
    <property type="evidence" value="ECO:0007669"/>
    <property type="project" value="InterPro"/>
</dbReference>
<dbReference type="SUPFAM" id="SSF56112">
    <property type="entry name" value="Protein kinase-like (PK-like)"/>
    <property type="match status" value="1"/>
</dbReference>
<dbReference type="InterPro" id="IPR011009">
    <property type="entry name" value="Kinase-like_dom_sf"/>
</dbReference>
<comment type="caution">
    <text evidence="2">The sequence shown here is derived from an EMBL/GenBank/DDBJ whole genome shotgun (WGS) entry which is preliminary data.</text>
</comment>
<dbReference type="Pfam" id="PF07714">
    <property type="entry name" value="PK_Tyr_Ser-Thr"/>
    <property type="match status" value="1"/>
</dbReference>
<dbReference type="PROSITE" id="PS50011">
    <property type="entry name" value="PROTEIN_KINASE_DOM"/>
    <property type="match status" value="1"/>
</dbReference>
<evidence type="ECO:0000313" key="3">
    <source>
        <dbReference type="Proteomes" id="UP000789706"/>
    </source>
</evidence>
<proteinExistence type="predicted"/>
<dbReference type="AlphaFoldDB" id="A0A9N8VXW8"/>
<dbReference type="Gene3D" id="1.10.510.10">
    <property type="entry name" value="Transferase(Phosphotransferase) domain 1"/>
    <property type="match status" value="1"/>
</dbReference>
<dbReference type="EMBL" id="CAJVPK010000166">
    <property type="protein sequence ID" value="CAG8464865.1"/>
    <property type="molecule type" value="Genomic_DNA"/>
</dbReference>
<reference evidence="2" key="1">
    <citation type="submission" date="2021-06" db="EMBL/GenBank/DDBJ databases">
        <authorList>
            <person name="Kallberg Y."/>
            <person name="Tangrot J."/>
            <person name="Rosling A."/>
        </authorList>
    </citation>
    <scope>NUCLEOTIDE SEQUENCE</scope>
    <source>
        <strain evidence="2">AZ414A</strain>
    </source>
</reference>